<accession>A0A9D2L7F4</accession>
<evidence type="ECO:0000313" key="4">
    <source>
        <dbReference type="Proteomes" id="UP000886804"/>
    </source>
</evidence>
<keyword evidence="2" id="KW-1133">Transmembrane helix</keyword>
<sequence length="253" mass="28242">MMNVLQTGKALYVLAAICLAGILVRMLAGSFYKGLIKESANLALTKNKYLRALKQNAEDTYRMNQGMNNTRVYLEKQLYSLKMLGLSVKGVESLSGQLTLLCFLVGGAAAFGAYWYRSDNYYIVLYGAVGILSGMLTMLVDYGVNLESRRQQLLTCLQDYLENVMWPRMARENAEIGMTAGETADKPGNLVRAIGRERRGQARRGMEQTAASREKLKEQAKGGEAESIGENWLKELNPEQKRVLGELLKEFIS</sequence>
<protein>
    <submittedName>
        <fullName evidence="3">Uncharacterized protein</fullName>
    </submittedName>
</protein>
<keyword evidence="2" id="KW-0812">Transmembrane</keyword>
<reference evidence="3" key="1">
    <citation type="journal article" date="2021" name="PeerJ">
        <title>Extensive microbial diversity within the chicken gut microbiome revealed by metagenomics and culture.</title>
        <authorList>
            <person name="Gilroy R."/>
            <person name="Ravi A."/>
            <person name="Getino M."/>
            <person name="Pursley I."/>
            <person name="Horton D.L."/>
            <person name="Alikhan N.F."/>
            <person name="Baker D."/>
            <person name="Gharbi K."/>
            <person name="Hall N."/>
            <person name="Watson M."/>
            <person name="Adriaenssens E.M."/>
            <person name="Foster-Nyarko E."/>
            <person name="Jarju S."/>
            <person name="Secka A."/>
            <person name="Antonio M."/>
            <person name="Oren A."/>
            <person name="Chaudhuri R.R."/>
            <person name="La Ragione R."/>
            <person name="Hildebrand F."/>
            <person name="Pallen M.J."/>
        </authorList>
    </citation>
    <scope>NUCLEOTIDE SEQUENCE</scope>
    <source>
        <strain evidence="3">CHK188-4685</strain>
    </source>
</reference>
<reference evidence="3" key="2">
    <citation type="submission" date="2021-04" db="EMBL/GenBank/DDBJ databases">
        <authorList>
            <person name="Gilroy R."/>
        </authorList>
    </citation>
    <scope>NUCLEOTIDE SEQUENCE</scope>
    <source>
        <strain evidence="3">CHK188-4685</strain>
    </source>
</reference>
<evidence type="ECO:0000256" key="2">
    <source>
        <dbReference type="SAM" id="Phobius"/>
    </source>
</evidence>
<dbReference type="AlphaFoldDB" id="A0A9D2L7F4"/>
<feature type="transmembrane region" description="Helical" evidence="2">
    <location>
        <begin position="122"/>
        <end position="144"/>
    </location>
</feature>
<dbReference type="EMBL" id="DWYS01000067">
    <property type="protein sequence ID" value="HJB07365.1"/>
    <property type="molecule type" value="Genomic_DNA"/>
</dbReference>
<gene>
    <name evidence="3" type="ORF">H9716_05800</name>
</gene>
<feature type="transmembrane region" description="Helical" evidence="2">
    <location>
        <begin position="98"/>
        <end position="116"/>
    </location>
</feature>
<keyword evidence="2" id="KW-0472">Membrane</keyword>
<dbReference type="Proteomes" id="UP000886804">
    <property type="component" value="Unassembled WGS sequence"/>
</dbReference>
<name>A0A9D2L7F4_9FIRM</name>
<feature type="transmembrane region" description="Helical" evidence="2">
    <location>
        <begin position="12"/>
        <end position="32"/>
    </location>
</feature>
<organism evidence="3 4">
    <name type="scientific">Candidatus Enterocloster faecavium</name>
    <dbReference type="NCBI Taxonomy" id="2838560"/>
    <lineage>
        <taxon>Bacteria</taxon>
        <taxon>Bacillati</taxon>
        <taxon>Bacillota</taxon>
        <taxon>Clostridia</taxon>
        <taxon>Lachnospirales</taxon>
        <taxon>Lachnospiraceae</taxon>
        <taxon>Enterocloster</taxon>
    </lineage>
</organism>
<evidence type="ECO:0000313" key="3">
    <source>
        <dbReference type="EMBL" id="HJB07365.1"/>
    </source>
</evidence>
<proteinExistence type="predicted"/>
<feature type="region of interest" description="Disordered" evidence="1">
    <location>
        <begin position="199"/>
        <end position="231"/>
    </location>
</feature>
<comment type="caution">
    <text evidence="3">The sequence shown here is derived from an EMBL/GenBank/DDBJ whole genome shotgun (WGS) entry which is preliminary data.</text>
</comment>
<feature type="compositionally biased region" description="Basic and acidic residues" evidence="1">
    <location>
        <begin position="199"/>
        <end position="224"/>
    </location>
</feature>
<evidence type="ECO:0000256" key="1">
    <source>
        <dbReference type="SAM" id="MobiDB-lite"/>
    </source>
</evidence>